<comment type="caution">
    <text evidence="1">The sequence shown here is derived from an EMBL/GenBank/DDBJ whole genome shotgun (WGS) entry which is preliminary data.</text>
</comment>
<evidence type="ECO:0000313" key="1">
    <source>
        <dbReference type="EMBL" id="KKN22788.1"/>
    </source>
</evidence>
<gene>
    <name evidence="1" type="ORF">LCGC14_0911500</name>
</gene>
<organism evidence="1">
    <name type="scientific">marine sediment metagenome</name>
    <dbReference type="NCBI Taxonomy" id="412755"/>
    <lineage>
        <taxon>unclassified sequences</taxon>
        <taxon>metagenomes</taxon>
        <taxon>ecological metagenomes</taxon>
    </lineage>
</organism>
<dbReference type="AlphaFoldDB" id="A0A0F9S0D2"/>
<dbReference type="EMBL" id="LAZR01003030">
    <property type="protein sequence ID" value="KKN22788.1"/>
    <property type="molecule type" value="Genomic_DNA"/>
</dbReference>
<accession>A0A0F9S0D2</accession>
<reference evidence="1" key="1">
    <citation type="journal article" date="2015" name="Nature">
        <title>Complex archaea that bridge the gap between prokaryotes and eukaryotes.</title>
        <authorList>
            <person name="Spang A."/>
            <person name="Saw J.H."/>
            <person name="Jorgensen S.L."/>
            <person name="Zaremba-Niedzwiedzka K."/>
            <person name="Martijn J."/>
            <person name="Lind A.E."/>
            <person name="van Eijk R."/>
            <person name="Schleper C."/>
            <person name="Guy L."/>
            <person name="Ettema T.J."/>
        </authorList>
    </citation>
    <scope>NUCLEOTIDE SEQUENCE</scope>
</reference>
<sequence length="87" mass="10348">MLLFGYNFGFWNLHEGYPKNSRPIDHINHEEKPLCNNLDIENKVFTYTRIVVPEKFDEYICEDCMKIYLVKIDVTVPEELLIVRLGL</sequence>
<proteinExistence type="predicted"/>
<name>A0A0F9S0D2_9ZZZZ</name>
<protein>
    <submittedName>
        <fullName evidence="1">Uncharacterized protein</fullName>
    </submittedName>
</protein>